<dbReference type="PANTHER" id="PTHR11142:SF4">
    <property type="entry name" value="PSEUDOURIDYLATE SYNTHASE 1 HOMOLOG"/>
    <property type="match status" value="1"/>
</dbReference>
<dbReference type="Proteomes" id="UP000688137">
    <property type="component" value="Unassembled WGS sequence"/>
</dbReference>
<feature type="active site" description="Nucleophile" evidence="1">
    <location>
        <position position="69"/>
    </location>
</feature>
<evidence type="ECO:0000259" key="3">
    <source>
        <dbReference type="Pfam" id="PF01416"/>
    </source>
</evidence>
<evidence type="ECO:0000256" key="2">
    <source>
        <dbReference type="PIRSR" id="PIRSR641708-2"/>
    </source>
</evidence>
<dbReference type="GO" id="GO:0005634">
    <property type="term" value="C:nucleus"/>
    <property type="evidence" value="ECO:0007669"/>
    <property type="project" value="TreeGrafter"/>
</dbReference>
<reference evidence="4" key="1">
    <citation type="submission" date="2021-01" db="EMBL/GenBank/DDBJ databases">
        <authorList>
            <consortium name="Genoscope - CEA"/>
            <person name="William W."/>
        </authorList>
    </citation>
    <scope>NUCLEOTIDE SEQUENCE</scope>
</reference>
<sequence>MSRNYFKQKVLLTFGYNGANYHGLQIQKGVEFETVESKLFQALKDSNLIMEQNGNDLSKSGWSRGARTDKGVHALCNSIAVKLCINKEFFKDDIQQNEEEVLSKLKDKAKVDYGKVLNVINSNLPNDIKVHSIKLVTQGFDVRKNARYRFYEYIAPVSIYSEKKGEEIIEKVNNLVKKFVGTHNFHNYSRGMKYTDPQSMRYILSIQVELFKYQDREFFKFLIHGQSFIYHQIRKMMGIVIQIFQEELPDTFIDNTFFKNQLRIILAPAEGLFLNRISFEGYNTKFDIPQRLEIEEEDQIKIDQFRPTIVDFICEQEIKNQTFTNWLKILKEKNFNIEEEEENNNKAENDD</sequence>
<evidence type="ECO:0000256" key="1">
    <source>
        <dbReference type="PIRSR" id="PIRSR641708-1"/>
    </source>
</evidence>
<dbReference type="GO" id="GO:0009982">
    <property type="term" value="F:pseudouridine synthase activity"/>
    <property type="evidence" value="ECO:0007669"/>
    <property type="project" value="InterPro"/>
</dbReference>
<name>A0A8S1MF96_PARPR</name>
<dbReference type="InterPro" id="IPR020097">
    <property type="entry name" value="PsdUridine_synth_TruA_a/b_dom"/>
</dbReference>
<dbReference type="GO" id="GO:0003723">
    <property type="term" value="F:RNA binding"/>
    <property type="evidence" value="ECO:0007669"/>
    <property type="project" value="InterPro"/>
</dbReference>
<dbReference type="InterPro" id="IPR041708">
    <property type="entry name" value="PUS1/PUS2-like"/>
</dbReference>
<dbReference type="OMA" id="CDARTYT"/>
<dbReference type="FunFam" id="3.30.70.580:FF:000029">
    <property type="entry name" value="tRNA pseudouridine synthase"/>
    <property type="match status" value="1"/>
</dbReference>
<protein>
    <recommendedName>
        <fullName evidence="3">Pseudouridine synthase I TruA alpha/beta domain-containing protein</fullName>
    </recommendedName>
</protein>
<gene>
    <name evidence="4" type="ORF">PPRIM_AZ9-3.1.T0560074</name>
</gene>
<dbReference type="HAMAP" id="MF_00171">
    <property type="entry name" value="TruA"/>
    <property type="match status" value="1"/>
</dbReference>
<dbReference type="AlphaFoldDB" id="A0A8S1MF96"/>
<evidence type="ECO:0000313" key="4">
    <source>
        <dbReference type="EMBL" id="CAD8076373.1"/>
    </source>
</evidence>
<dbReference type="PANTHER" id="PTHR11142">
    <property type="entry name" value="PSEUDOURIDYLATE SYNTHASE"/>
    <property type="match status" value="1"/>
</dbReference>
<dbReference type="Pfam" id="PF01416">
    <property type="entry name" value="PseudoU_synth_1"/>
    <property type="match status" value="1"/>
</dbReference>
<dbReference type="InterPro" id="IPR001406">
    <property type="entry name" value="PsdUridine_synth_TruA"/>
</dbReference>
<proteinExistence type="inferred from homology"/>
<dbReference type="GO" id="GO:0031119">
    <property type="term" value="P:tRNA pseudouridine synthesis"/>
    <property type="evidence" value="ECO:0007669"/>
    <property type="project" value="InterPro"/>
</dbReference>
<keyword evidence="5" id="KW-1185">Reference proteome</keyword>
<dbReference type="CDD" id="cd02568">
    <property type="entry name" value="PseudoU_synth_PUS1_PUS2"/>
    <property type="match status" value="1"/>
</dbReference>
<organism evidence="4 5">
    <name type="scientific">Paramecium primaurelia</name>
    <dbReference type="NCBI Taxonomy" id="5886"/>
    <lineage>
        <taxon>Eukaryota</taxon>
        <taxon>Sar</taxon>
        <taxon>Alveolata</taxon>
        <taxon>Ciliophora</taxon>
        <taxon>Intramacronucleata</taxon>
        <taxon>Oligohymenophorea</taxon>
        <taxon>Peniculida</taxon>
        <taxon>Parameciidae</taxon>
        <taxon>Paramecium</taxon>
    </lineage>
</organism>
<dbReference type="NCBIfam" id="TIGR00071">
    <property type="entry name" value="hisT_truA"/>
    <property type="match status" value="1"/>
</dbReference>
<accession>A0A8S1MF96</accession>
<evidence type="ECO:0000313" key="5">
    <source>
        <dbReference type="Proteomes" id="UP000688137"/>
    </source>
</evidence>
<dbReference type="EMBL" id="CAJJDM010000057">
    <property type="protein sequence ID" value="CAD8076373.1"/>
    <property type="molecule type" value="Genomic_DNA"/>
</dbReference>
<feature type="binding site" evidence="2">
    <location>
        <position position="151"/>
    </location>
    <ligand>
        <name>substrate</name>
    </ligand>
</feature>
<dbReference type="GO" id="GO:1990481">
    <property type="term" value="P:mRNA pseudouridine synthesis"/>
    <property type="evidence" value="ECO:0007669"/>
    <property type="project" value="TreeGrafter"/>
</dbReference>
<dbReference type="FunFam" id="3.30.70.660:FF:000002">
    <property type="entry name" value="tRNA pseudouridine synthase"/>
    <property type="match status" value="1"/>
</dbReference>
<comment type="caution">
    <text evidence="4">The sequence shown here is derived from an EMBL/GenBank/DDBJ whole genome shotgun (WGS) entry which is preliminary data.</text>
</comment>
<feature type="domain" description="Pseudouridine synthase I TruA alpha/beta" evidence="3">
    <location>
        <begin position="176"/>
        <end position="279"/>
    </location>
</feature>